<organism evidence="2 3">
    <name type="scientific">Mycolicibacterium brisbanense</name>
    <dbReference type="NCBI Taxonomy" id="146020"/>
    <lineage>
        <taxon>Bacteria</taxon>
        <taxon>Bacillati</taxon>
        <taxon>Actinomycetota</taxon>
        <taxon>Actinomycetes</taxon>
        <taxon>Mycobacteriales</taxon>
        <taxon>Mycobacteriaceae</taxon>
        <taxon>Mycolicibacterium</taxon>
    </lineage>
</organism>
<dbReference type="Pfam" id="PF12900">
    <property type="entry name" value="Pyridox_ox_2"/>
    <property type="match status" value="1"/>
</dbReference>
<dbReference type="PANTHER" id="PTHR35176:SF11">
    <property type="entry name" value="PYRIDOXAMINE 5'-PHOSPHATE OXIDASE FAMILY PROTEIN"/>
    <property type="match status" value="1"/>
</dbReference>
<dbReference type="Gene3D" id="2.30.110.10">
    <property type="entry name" value="Electron Transport, Fmn-binding Protein, Chain A"/>
    <property type="match status" value="1"/>
</dbReference>
<reference evidence="3" key="2">
    <citation type="submission" date="2016-02" db="EMBL/GenBank/DDBJ databases">
        <title>Draft genome sequence of five rapidly growing Mycobacterium species.</title>
        <authorList>
            <person name="Katahira K."/>
            <person name="Gotou Y."/>
            <person name="Iida K."/>
            <person name="Ogura Y."/>
            <person name="Hayashi T."/>
        </authorList>
    </citation>
    <scope>NUCLEOTIDE SEQUENCE [LARGE SCALE GENOMIC DNA]</scope>
    <source>
        <strain evidence="3">JCM15654</strain>
    </source>
</reference>
<evidence type="ECO:0000313" key="2">
    <source>
        <dbReference type="EMBL" id="GAS89938.1"/>
    </source>
</evidence>
<keyword evidence="1" id="KW-0560">Oxidoreductase</keyword>
<dbReference type="InterPro" id="IPR052019">
    <property type="entry name" value="F420H2_bilvrd_red/Heme_oxyg"/>
</dbReference>
<evidence type="ECO:0000313" key="3">
    <source>
        <dbReference type="Proteomes" id="UP000069620"/>
    </source>
</evidence>
<evidence type="ECO:0000256" key="1">
    <source>
        <dbReference type="ARBA" id="ARBA00023002"/>
    </source>
</evidence>
<accession>A0A100W1J8</accession>
<dbReference type="InterPro" id="IPR012349">
    <property type="entry name" value="Split_barrel_FMN-bd"/>
</dbReference>
<name>A0A100W1J8_9MYCO</name>
<dbReference type="GO" id="GO:0070967">
    <property type="term" value="F:coenzyme F420 binding"/>
    <property type="evidence" value="ECO:0007669"/>
    <property type="project" value="TreeGrafter"/>
</dbReference>
<dbReference type="SUPFAM" id="SSF50475">
    <property type="entry name" value="FMN-binding split barrel"/>
    <property type="match status" value="1"/>
</dbReference>
<dbReference type="GO" id="GO:0005829">
    <property type="term" value="C:cytosol"/>
    <property type="evidence" value="ECO:0007669"/>
    <property type="project" value="TreeGrafter"/>
</dbReference>
<keyword evidence="3" id="KW-1185">Reference proteome</keyword>
<gene>
    <name evidence="2" type="ORF">RMCB_4034</name>
</gene>
<dbReference type="Proteomes" id="UP000069620">
    <property type="component" value="Unassembled WGS sequence"/>
</dbReference>
<dbReference type="InterPro" id="IPR024747">
    <property type="entry name" value="Pyridox_Oxase-rel"/>
</dbReference>
<dbReference type="InterPro" id="IPR019965">
    <property type="entry name" value="PPOX_F420-dep_Rv2061_put"/>
</dbReference>
<dbReference type="STRING" id="146020.RMCB_4034"/>
<reference evidence="3" key="1">
    <citation type="journal article" date="2016" name="Genome Announc.">
        <title>Draft Genome Sequences of Five Rapidly Growing Mycobacterium Species, M. thermoresistibile, M. fortuitum subsp. acetamidolyticum, M. canariasense, M. brisbanense, and M. novocastrense.</title>
        <authorList>
            <person name="Katahira K."/>
            <person name="Ogura Y."/>
            <person name="Gotoh Y."/>
            <person name="Hayashi T."/>
        </authorList>
    </citation>
    <scope>NUCLEOTIDE SEQUENCE [LARGE SCALE GENOMIC DNA]</scope>
    <source>
        <strain evidence="3">JCM15654</strain>
    </source>
</reference>
<dbReference type="OrthoDB" id="5738083at2"/>
<dbReference type="RefSeq" id="WP_062830210.1">
    <property type="nucleotide sequence ID" value="NZ_BCSX01000035.1"/>
</dbReference>
<proteinExistence type="predicted"/>
<dbReference type="NCBIfam" id="TIGR03666">
    <property type="entry name" value="Rv2061_F420"/>
    <property type="match status" value="1"/>
</dbReference>
<dbReference type="PANTHER" id="PTHR35176">
    <property type="entry name" value="HEME OXYGENASE HI_0854-RELATED"/>
    <property type="match status" value="1"/>
</dbReference>
<dbReference type="EMBL" id="BCSX01000035">
    <property type="protein sequence ID" value="GAS89938.1"/>
    <property type="molecule type" value="Genomic_DNA"/>
</dbReference>
<dbReference type="GO" id="GO:0016627">
    <property type="term" value="F:oxidoreductase activity, acting on the CH-CH group of donors"/>
    <property type="evidence" value="ECO:0007669"/>
    <property type="project" value="TreeGrafter"/>
</dbReference>
<protein>
    <submittedName>
        <fullName evidence="2">Pyridoxamine 5'-phosphate oxidase</fullName>
    </submittedName>
</protein>
<comment type="caution">
    <text evidence="2">The sequence shown here is derived from an EMBL/GenBank/DDBJ whole genome shotgun (WGS) entry which is preliminary data.</text>
</comment>
<sequence length="176" mass="18971">MPGDSGNLAQTFSRLVFRGMDKLRAPEAFDIGEPTGTDFTGFDRYRQILLLTFKRSGEAMPSPINHGVADGKIYVRTDASTGKVKRIRNNPRVLVVASNLRGKPRGPVVAGVARILDESETAHADAVIAANWSRPMKVFERGLDRGSQAMGAAVAYIEITPAAQTPPTEPGTHPQS</sequence>
<dbReference type="AlphaFoldDB" id="A0A100W1J8"/>